<feature type="transmembrane region" description="Helical" evidence="2">
    <location>
        <begin position="278"/>
        <end position="299"/>
    </location>
</feature>
<accession>D5CNL4</accession>
<dbReference type="Proteomes" id="UP000001625">
    <property type="component" value="Chromosome"/>
</dbReference>
<keyword evidence="2" id="KW-1133">Transmembrane helix</keyword>
<keyword evidence="2" id="KW-0472">Membrane</keyword>
<keyword evidence="2" id="KW-0812">Transmembrane</keyword>
<dbReference type="Gene3D" id="3.30.70.1070">
    <property type="entry name" value="Sporulation related repeat"/>
    <property type="match status" value="1"/>
</dbReference>
<dbReference type="eggNOG" id="COG3266">
    <property type="taxonomic scope" value="Bacteria"/>
</dbReference>
<dbReference type="Pfam" id="PF05036">
    <property type="entry name" value="SPOR"/>
    <property type="match status" value="1"/>
</dbReference>
<dbReference type="InterPro" id="IPR052026">
    <property type="entry name" value="ExeA_AAA_ATPase_DNA-bind"/>
</dbReference>
<reference evidence="4 5" key="1">
    <citation type="submission" date="2010-03" db="EMBL/GenBank/DDBJ databases">
        <title>Complete sequence of Sideroxydans lithotrophicus ES-1.</title>
        <authorList>
            <consortium name="US DOE Joint Genome Institute"/>
            <person name="Lucas S."/>
            <person name="Copeland A."/>
            <person name="Lapidus A."/>
            <person name="Cheng J.-F."/>
            <person name="Bruce D."/>
            <person name="Goodwin L."/>
            <person name="Pitluck S."/>
            <person name="Munk A.C."/>
            <person name="Detter J.C."/>
            <person name="Han C."/>
            <person name="Tapia R."/>
            <person name="Larimer F."/>
            <person name="Land M."/>
            <person name="Hauser L."/>
            <person name="Kyrpides N."/>
            <person name="Ivanova N."/>
            <person name="Emerson D."/>
            <person name="Woyke T."/>
        </authorList>
    </citation>
    <scope>NUCLEOTIDE SEQUENCE [LARGE SCALE GENOMIC DNA]</scope>
    <source>
        <strain evidence="4 5">ES-1</strain>
    </source>
</reference>
<dbReference type="Gene3D" id="3.40.50.300">
    <property type="entry name" value="P-loop containing nucleotide triphosphate hydrolases"/>
    <property type="match status" value="1"/>
</dbReference>
<dbReference type="PANTHER" id="PTHR35894">
    <property type="entry name" value="GENERAL SECRETION PATHWAY PROTEIN A-RELATED"/>
    <property type="match status" value="1"/>
</dbReference>
<proteinExistence type="predicted"/>
<feature type="domain" description="AAA+ ATPase" evidence="3">
    <location>
        <begin position="42"/>
        <end position="189"/>
    </location>
</feature>
<evidence type="ECO:0000259" key="3">
    <source>
        <dbReference type="SMART" id="SM00382"/>
    </source>
</evidence>
<dbReference type="GO" id="GO:0042834">
    <property type="term" value="F:peptidoglycan binding"/>
    <property type="evidence" value="ECO:0007669"/>
    <property type="project" value="InterPro"/>
</dbReference>
<dbReference type="eggNOG" id="COG3267">
    <property type="taxonomic scope" value="Bacteria"/>
</dbReference>
<dbReference type="InterPro" id="IPR027417">
    <property type="entry name" value="P-loop_NTPase"/>
</dbReference>
<evidence type="ECO:0000313" key="4">
    <source>
        <dbReference type="EMBL" id="ADE10927.1"/>
    </source>
</evidence>
<evidence type="ECO:0000313" key="5">
    <source>
        <dbReference type="Proteomes" id="UP000001625"/>
    </source>
</evidence>
<gene>
    <name evidence="4" type="ordered locus">Slit_0688</name>
</gene>
<dbReference type="PANTHER" id="PTHR35894:SF1">
    <property type="entry name" value="PHOSPHORIBULOKINASE _ URIDINE KINASE FAMILY"/>
    <property type="match status" value="1"/>
</dbReference>
<sequence>MYLEHFGLTEPPFKITPVTEFFFSGANRGEILDALIYAITDGEGIVKISGEVGSGKTMLCRMLLDRLPSNIKAIYLANPSMSRDELLYAIADRLDLSLEGKRVNVILQTLQNQLEAMYERGERCVVLVDEAHAMPLDTLEELRLLYNLQVGKHKLIQIVLFGQPELDQKLDQSNMRQLKDRIVHHFSILPISRKVIDDYLMFRMRAAGYKGPDIFSPASVLLIGKASQGLMRRVNILADKALLAAFVENTHKIEVRHVQAAIRDSEMVPMRNWLNRKIISMVGGITLFAATLAGAGWFVGQNSRHLGETEIQRATPTLPITIEGTPPQSVAASSSVAAPASLAASSSVAAPPESEAASAVTDTSNLTLLPLDKTLTLPAESAATPRKQTASHKTRESAKAEPSSPNKGTSLLQQRIDAAHGMLASPKHGDVSIQLFYTDDVRPERMERFLMRAKKLGVLADLYIVPIKLNGKDGYRVLYGLYASNDEARAGMENLPERYKEAFAPTLFMLDGSQNPP</sequence>
<dbReference type="EMBL" id="CP001965">
    <property type="protein sequence ID" value="ADE10927.1"/>
    <property type="molecule type" value="Genomic_DNA"/>
</dbReference>
<dbReference type="AlphaFoldDB" id="D5CNL4"/>
<keyword evidence="5" id="KW-1185">Reference proteome</keyword>
<dbReference type="InterPro" id="IPR007730">
    <property type="entry name" value="SPOR-like_dom"/>
</dbReference>
<dbReference type="RefSeq" id="WP_013028826.1">
    <property type="nucleotide sequence ID" value="NC_013959.1"/>
</dbReference>
<dbReference type="HOGENOM" id="CLU_024125_2_2_4"/>
<dbReference type="STRING" id="580332.Slit_0688"/>
<protein>
    <submittedName>
        <fullName evidence="4">Sporulation domain protein</fullName>
    </submittedName>
</protein>
<dbReference type="GO" id="GO:0016887">
    <property type="term" value="F:ATP hydrolysis activity"/>
    <property type="evidence" value="ECO:0007669"/>
    <property type="project" value="InterPro"/>
</dbReference>
<dbReference type="OrthoDB" id="9783370at2"/>
<organism evidence="4 5">
    <name type="scientific">Sideroxydans lithotrophicus (strain ES-1)</name>
    <dbReference type="NCBI Taxonomy" id="580332"/>
    <lineage>
        <taxon>Bacteria</taxon>
        <taxon>Pseudomonadati</taxon>
        <taxon>Pseudomonadota</taxon>
        <taxon>Betaproteobacteria</taxon>
        <taxon>Nitrosomonadales</taxon>
        <taxon>Gallionellaceae</taxon>
        <taxon>Sideroxydans</taxon>
    </lineage>
</organism>
<dbReference type="InterPro" id="IPR003593">
    <property type="entry name" value="AAA+_ATPase"/>
</dbReference>
<feature type="region of interest" description="Disordered" evidence="1">
    <location>
        <begin position="377"/>
        <end position="409"/>
    </location>
</feature>
<evidence type="ECO:0000256" key="2">
    <source>
        <dbReference type="SAM" id="Phobius"/>
    </source>
</evidence>
<dbReference type="KEGG" id="slt:Slit_0688"/>
<dbReference type="SUPFAM" id="SSF52540">
    <property type="entry name" value="P-loop containing nucleoside triphosphate hydrolases"/>
    <property type="match status" value="1"/>
</dbReference>
<dbReference type="SMART" id="SM00382">
    <property type="entry name" value="AAA"/>
    <property type="match status" value="1"/>
</dbReference>
<dbReference type="CDD" id="cd00009">
    <property type="entry name" value="AAA"/>
    <property type="match status" value="1"/>
</dbReference>
<name>D5CNL4_SIDLE</name>
<dbReference type="Pfam" id="PF13401">
    <property type="entry name" value="AAA_22"/>
    <property type="match status" value="1"/>
</dbReference>
<evidence type="ECO:0000256" key="1">
    <source>
        <dbReference type="SAM" id="MobiDB-lite"/>
    </source>
</evidence>
<dbReference type="InterPro" id="IPR049945">
    <property type="entry name" value="AAA_22"/>
</dbReference>
<dbReference type="InterPro" id="IPR036680">
    <property type="entry name" value="SPOR-like_sf"/>
</dbReference>